<dbReference type="PANTHER" id="PTHR43439:SF2">
    <property type="entry name" value="ENZYME, PUTATIVE (JCVI)-RELATED"/>
    <property type="match status" value="1"/>
</dbReference>
<name>A0A5M9K151_MONFR</name>
<feature type="domain" description="AMP-dependent synthetase/ligase" evidence="3">
    <location>
        <begin position="43"/>
        <end position="366"/>
    </location>
</feature>
<reference evidence="4 5" key="1">
    <citation type="submission" date="2019-06" db="EMBL/GenBank/DDBJ databases">
        <title>Genome Sequence of the Brown Rot Fungal Pathogen Monilinia fructicola.</title>
        <authorList>
            <person name="De Miccolis Angelini R.M."/>
            <person name="Landi L."/>
            <person name="Abate D."/>
            <person name="Pollastro S."/>
            <person name="Romanazzi G."/>
            <person name="Faretra F."/>
        </authorList>
    </citation>
    <scope>NUCLEOTIDE SEQUENCE [LARGE SCALE GENOMIC DNA]</scope>
    <source>
        <strain evidence="4 5">Mfrc123</strain>
    </source>
</reference>
<dbReference type="SUPFAM" id="SSF56801">
    <property type="entry name" value="Acetyl-CoA synthetase-like"/>
    <property type="match status" value="1"/>
</dbReference>
<evidence type="ECO:0000256" key="1">
    <source>
        <dbReference type="ARBA" id="ARBA00022450"/>
    </source>
</evidence>
<comment type="caution">
    <text evidence="4">The sequence shown here is derived from an EMBL/GenBank/DDBJ whole genome shotgun (WGS) entry which is preliminary data.</text>
</comment>
<dbReference type="Pfam" id="PF23562">
    <property type="entry name" value="AMP-binding_C_3"/>
    <property type="match status" value="1"/>
</dbReference>
<evidence type="ECO:0000259" key="3">
    <source>
        <dbReference type="Pfam" id="PF00501"/>
    </source>
</evidence>
<dbReference type="AlphaFoldDB" id="A0A5M9K151"/>
<dbReference type="PANTHER" id="PTHR43439">
    <property type="entry name" value="PHENYLACETATE-COENZYME A LIGASE"/>
    <property type="match status" value="1"/>
</dbReference>
<dbReference type="InterPro" id="IPR000873">
    <property type="entry name" value="AMP-dep_synth/lig_dom"/>
</dbReference>
<dbReference type="Proteomes" id="UP000322873">
    <property type="component" value="Unassembled WGS sequence"/>
</dbReference>
<evidence type="ECO:0000313" key="4">
    <source>
        <dbReference type="EMBL" id="KAA8573856.1"/>
    </source>
</evidence>
<gene>
    <name evidence="4" type="ORF">EYC84_005409</name>
</gene>
<dbReference type="VEuPathDB" id="FungiDB:MFRU_001g02520"/>
<keyword evidence="5" id="KW-1185">Reference proteome</keyword>
<dbReference type="Pfam" id="PF00501">
    <property type="entry name" value="AMP-binding"/>
    <property type="match status" value="1"/>
</dbReference>
<dbReference type="InterPro" id="IPR042099">
    <property type="entry name" value="ANL_N_sf"/>
</dbReference>
<dbReference type="Gene3D" id="3.40.50.12780">
    <property type="entry name" value="N-terminal domain of ligase-like"/>
    <property type="match status" value="1"/>
</dbReference>
<accession>A0A5M9K151</accession>
<dbReference type="InterPro" id="IPR020845">
    <property type="entry name" value="AMP-binding_CS"/>
</dbReference>
<proteinExistence type="predicted"/>
<dbReference type="InterPro" id="IPR051414">
    <property type="entry name" value="Adenylate-forming_Reductase"/>
</dbReference>
<dbReference type="PROSITE" id="PS00455">
    <property type="entry name" value="AMP_BINDING"/>
    <property type="match status" value="1"/>
</dbReference>
<dbReference type="EMBL" id="VICG01000003">
    <property type="protein sequence ID" value="KAA8573856.1"/>
    <property type="molecule type" value="Genomic_DNA"/>
</dbReference>
<keyword evidence="2" id="KW-0597">Phosphoprotein</keyword>
<keyword evidence="1" id="KW-0596">Phosphopantetheine</keyword>
<organism evidence="4 5">
    <name type="scientific">Monilinia fructicola</name>
    <name type="common">Brown rot fungus</name>
    <name type="synonym">Ciboria fructicola</name>
    <dbReference type="NCBI Taxonomy" id="38448"/>
    <lineage>
        <taxon>Eukaryota</taxon>
        <taxon>Fungi</taxon>
        <taxon>Dikarya</taxon>
        <taxon>Ascomycota</taxon>
        <taxon>Pezizomycotina</taxon>
        <taxon>Leotiomycetes</taxon>
        <taxon>Helotiales</taxon>
        <taxon>Sclerotiniaceae</taxon>
        <taxon>Monilinia</taxon>
    </lineage>
</organism>
<evidence type="ECO:0000313" key="5">
    <source>
        <dbReference type="Proteomes" id="UP000322873"/>
    </source>
</evidence>
<sequence length="577" mass="64068">MTSERQATNGWGNFDRVSGHVEAYPSDSALSRANRLLPHILEEEALHDPQRIVAIVAKTSDISKGFNQLTTRQLLKAVDFTAHWIDSHICNDSSTETLAFIGSQDFRYPIMEIAAMKTGNPLLLPSPRNALVNTISLLTATKCSKLLYASQYSELASIIIGAVPGLKIHEIPSLQEMTIENTEPYSYTKSWDTHKDEIVLIIHTSGSTGAPKPKYCSHAYLRGFIYNTTLFPDVPGRTAAGFKLLGKDKLLLCGCSFFHGSGLILAFTAIALGSTFVCGPPDIPSSGKILHDIMKVLPIHGVINAPSVTEQLFLDYSQDLREEIAALKHICWLGGPLSQKTGDFIISHTDAILWQIFGSTETCLLPLLVPPRSHWSYIEFHPQFAPELEPITPESPLCEVVVHKYTDPALAWSQPVFNMAPDKTKWRTRDILRRYDGPLPGGVGPLWKFENRIDDLLILSNAHKVNPLHIETLLQSHLLLNGCLVFGEGRNLCGILLEPKEGSELKEEDLVAMVWPDIEKANSTVPEHARVERGLVMVVKNNKRFERAAKGTIVRSACIRQHQAEIDDVYAEFSSKN</sequence>
<protein>
    <recommendedName>
        <fullName evidence="3">AMP-dependent synthetase/ligase domain-containing protein</fullName>
    </recommendedName>
</protein>
<evidence type="ECO:0000256" key="2">
    <source>
        <dbReference type="ARBA" id="ARBA00022553"/>
    </source>
</evidence>